<dbReference type="Proteomes" id="UP000321362">
    <property type="component" value="Chromosome"/>
</dbReference>
<dbReference type="InterPro" id="IPR034660">
    <property type="entry name" value="DinB/YfiT-like"/>
</dbReference>
<evidence type="ECO:0000259" key="1">
    <source>
        <dbReference type="Pfam" id="PF12867"/>
    </source>
</evidence>
<feature type="domain" description="DinB-like" evidence="1">
    <location>
        <begin position="13"/>
        <end position="166"/>
    </location>
</feature>
<gene>
    <name evidence="2" type="ORF">FSB76_17770</name>
</gene>
<dbReference type="EMBL" id="CP042437">
    <property type="protein sequence ID" value="QEC77699.1"/>
    <property type="molecule type" value="Genomic_DNA"/>
</dbReference>
<dbReference type="InterPro" id="IPR024775">
    <property type="entry name" value="DinB-like"/>
</dbReference>
<dbReference type="KEGG" id="mgk:FSB76_17770"/>
<sequence>MSTVKERRYINAALDSYREKLDTIPDDQFAETPPGGGWSYAEVYSHILQATLGSSIALERCTHGSCPPTKAGVTWEGRLLLLMGMFPPVKVKIPDAVSDKMVAAKISKEDAKNLIIKCRKRMDTTAPLIDGAPAASRYKHPRLGMLNARQWFRFIRIHLEHHLKQLERIKNKLSQA</sequence>
<reference evidence="2 3" key="1">
    <citation type="journal article" date="2013" name="J. Microbiol.">
        <title>Mucilaginibacter ginsenosidivorax sp. nov., with ginsenoside converting activity isolated from sediment.</title>
        <authorList>
            <person name="Kim J.K."/>
            <person name="Choi T.E."/>
            <person name="Liu Q.M."/>
            <person name="Park H.Y."/>
            <person name="Yi T.H."/>
            <person name="Yoon M.H."/>
            <person name="Kim S.C."/>
            <person name="Im W.T."/>
        </authorList>
    </citation>
    <scope>NUCLEOTIDE SEQUENCE [LARGE SCALE GENOMIC DNA]</scope>
    <source>
        <strain evidence="2 3">KHI28</strain>
    </source>
</reference>
<dbReference type="Pfam" id="PF12867">
    <property type="entry name" value="DinB_2"/>
    <property type="match status" value="1"/>
</dbReference>
<dbReference type="RefSeq" id="WP_147055635.1">
    <property type="nucleotide sequence ID" value="NZ_CP042437.1"/>
</dbReference>
<evidence type="ECO:0000313" key="2">
    <source>
        <dbReference type="EMBL" id="QEC77699.1"/>
    </source>
</evidence>
<keyword evidence="3" id="KW-1185">Reference proteome</keyword>
<protein>
    <submittedName>
        <fullName evidence="2">DinB family protein</fullName>
    </submittedName>
</protein>
<dbReference type="AlphaFoldDB" id="A0A5B8W2G6"/>
<name>A0A5B8W2G6_9SPHI</name>
<organism evidence="2 3">
    <name type="scientific">Mucilaginibacter ginsenosidivorax</name>
    <dbReference type="NCBI Taxonomy" id="862126"/>
    <lineage>
        <taxon>Bacteria</taxon>
        <taxon>Pseudomonadati</taxon>
        <taxon>Bacteroidota</taxon>
        <taxon>Sphingobacteriia</taxon>
        <taxon>Sphingobacteriales</taxon>
        <taxon>Sphingobacteriaceae</taxon>
        <taxon>Mucilaginibacter</taxon>
    </lineage>
</organism>
<evidence type="ECO:0000313" key="3">
    <source>
        <dbReference type="Proteomes" id="UP000321362"/>
    </source>
</evidence>
<dbReference type="Gene3D" id="1.20.120.450">
    <property type="entry name" value="dinb family like domain"/>
    <property type="match status" value="1"/>
</dbReference>
<dbReference type="OrthoDB" id="1495892at2"/>
<proteinExistence type="predicted"/>
<dbReference type="SUPFAM" id="SSF109854">
    <property type="entry name" value="DinB/YfiT-like putative metalloenzymes"/>
    <property type="match status" value="1"/>
</dbReference>
<accession>A0A5B8W2G6</accession>